<dbReference type="Gene3D" id="2.10.90.10">
    <property type="entry name" value="Cystine-knot cytokines"/>
    <property type="match status" value="1"/>
</dbReference>
<evidence type="ECO:0000256" key="4">
    <source>
        <dbReference type="SAM" id="MobiDB-lite"/>
    </source>
</evidence>
<feature type="signal peptide" evidence="5">
    <location>
        <begin position="1"/>
        <end position="18"/>
    </location>
</feature>
<keyword evidence="2" id="KW-1015">Disulfide bond</keyword>
<sequence>MAWIFSAIVFIILTTTLAYKFPYSRYYQPIEDQYYSSQYRRVDDSSLERDTGVPGGYQDRPQERSLTNRERNADSSQFYPQSVERSIGSGYSPQRNHQTRVDSTLENAQLRNGNSSYKILNSLPKTYPSITNRKGVDTDSAVIFPGPTSGTRKLFTPTITDNCNELGLCENSPDYPHEYVEALLAKLPDANVRFNLDIETPEIAQRGGHGQPKSNQSVELCKPDVRIIYPDKAFNKAGKPVFIINGKKNKVQGFRATQCRAPGKPCDDLVYFPPNYTASCEQKMMDRYMWALDDNGEMKQETISVPSCCMCVLQAV</sequence>
<dbReference type="InterPro" id="IPR052444">
    <property type="entry name" value="Spz/Toll_ligand-like"/>
</dbReference>
<dbReference type="InterPro" id="IPR029034">
    <property type="entry name" value="Cystine-knot_cytokine"/>
</dbReference>
<organism evidence="7 8">
    <name type="scientific">Loxostege sticticalis</name>
    <name type="common">Beet webworm moth</name>
    <dbReference type="NCBI Taxonomy" id="481309"/>
    <lineage>
        <taxon>Eukaryota</taxon>
        <taxon>Metazoa</taxon>
        <taxon>Ecdysozoa</taxon>
        <taxon>Arthropoda</taxon>
        <taxon>Hexapoda</taxon>
        <taxon>Insecta</taxon>
        <taxon>Pterygota</taxon>
        <taxon>Neoptera</taxon>
        <taxon>Endopterygota</taxon>
        <taxon>Lepidoptera</taxon>
        <taxon>Glossata</taxon>
        <taxon>Ditrysia</taxon>
        <taxon>Pyraloidea</taxon>
        <taxon>Crambidae</taxon>
        <taxon>Pyraustinae</taxon>
        <taxon>Loxostege</taxon>
    </lineage>
</organism>
<proteinExistence type="predicted"/>
<evidence type="ECO:0000259" key="6">
    <source>
        <dbReference type="Pfam" id="PF16077"/>
    </source>
</evidence>
<feature type="region of interest" description="Disordered" evidence="4">
    <location>
        <begin position="45"/>
        <end position="101"/>
    </location>
</feature>
<evidence type="ECO:0000313" key="8">
    <source>
        <dbReference type="Proteomes" id="UP001549921"/>
    </source>
</evidence>
<evidence type="ECO:0000256" key="1">
    <source>
        <dbReference type="ARBA" id="ARBA00022729"/>
    </source>
</evidence>
<dbReference type="Proteomes" id="UP001549921">
    <property type="component" value="Unassembled WGS sequence"/>
</dbReference>
<evidence type="ECO:0000256" key="5">
    <source>
        <dbReference type="SAM" id="SignalP"/>
    </source>
</evidence>
<evidence type="ECO:0000256" key="2">
    <source>
        <dbReference type="ARBA" id="ARBA00023157"/>
    </source>
</evidence>
<feature type="compositionally biased region" description="Polar residues" evidence="4">
    <location>
        <begin position="74"/>
        <end position="101"/>
    </location>
</feature>
<feature type="domain" description="Spaetzle" evidence="6">
    <location>
        <begin position="219"/>
        <end position="312"/>
    </location>
</feature>
<reference evidence="7 8" key="1">
    <citation type="submission" date="2024-06" db="EMBL/GenBank/DDBJ databases">
        <title>A chromosome-level genome assembly of beet webworm, Loxostege sticticalis.</title>
        <authorList>
            <person name="Zhang Y."/>
        </authorList>
    </citation>
    <scope>NUCLEOTIDE SEQUENCE [LARGE SCALE GENOMIC DNA]</scope>
    <source>
        <strain evidence="7">AQ028</strain>
        <tissue evidence="7">Male pupae</tissue>
    </source>
</reference>
<feature type="compositionally biased region" description="Basic and acidic residues" evidence="4">
    <location>
        <begin position="60"/>
        <end position="73"/>
    </location>
</feature>
<dbReference type="PANTHER" id="PTHR23199">
    <property type="entry name" value="NEUROTROPHIN 1-RELATED"/>
    <property type="match status" value="1"/>
</dbReference>
<protein>
    <recommendedName>
        <fullName evidence="6">Spaetzle domain-containing protein</fullName>
    </recommendedName>
</protein>
<evidence type="ECO:0000313" key="7">
    <source>
        <dbReference type="EMBL" id="KAL0832542.1"/>
    </source>
</evidence>
<dbReference type="SUPFAM" id="SSF57501">
    <property type="entry name" value="Cystine-knot cytokines"/>
    <property type="match status" value="1"/>
</dbReference>
<gene>
    <name evidence="7" type="ORF">ABMA28_000751</name>
</gene>
<keyword evidence="1 5" id="KW-0732">Signal</keyword>
<dbReference type="PANTHER" id="PTHR23199:SF12">
    <property type="entry name" value="NEUROTROPHIN 1-RELATED"/>
    <property type="match status" value="1"/>
</dbReference>
<dbReference type="AlphaFoldDB" id="A0ABD0T3F4"/>
<keyword evidence="3" id="KW-0325">Glycoprotein</keyword>
<accession>A0ABD0T3F4</accession>
<dbReference type="GO" id="GO:0005615">
    <property type="term" value="C:extracellular space"/>
    <property type="evidence" value="ECO:0007669"/>
    <property type="project" value="UniProtKB-ARBA"/>
</dbReference>
<comment type="caution">
    <text evidence="7">The sequence shown here is derived from an EMBL/GenBank/DDBJ whole genome shotgun (WGS) entry which is preliminary data.</text>
</comment>
<dbReference type="Pfam" id="PF16077">
    <property type="entry name" value="Spaetzle"/>
    <property type="match status" value="1"/>
</dbReference>
<name>A0ABD0T3F4_LOXSC</name>
<dbReference type="InterPro" id="IPR032104">
    <property type="entry name" value="Spaetzle"/>
</dbReference>
<feature type="chain" id="PRO_5044740577" description="Spaetzle domain-containing protein" evidence="5">
    <location>
        <begin position="19"/>
        <end position="316"/>
    </location>
</feature>
<dbReference type="EMBL" id="JBEDNZ010000010">
    <property type="protein sequence ID" value="KAL0832542.1"/>
    <property type="molecule type" value="Genomic_DNA"/>
</dbReference>
<evidence type="ECO:0000256" key="3">
    <source>
        <dbReference type="ARBA" id="ARBA00023180"/>
    </source>
</evidence>